<reference evidence="1" key="1">
    <citation type="submission" date="2022-10" db="EMBL/GenBank/DDBJ databases">
        <title>Complete Genome of Trichothecium roseum strain YXFP-22015, a Plant Pathogen Isolated from Citrus.</title>
        <authorList>
            <person name="Wang Y."/>
            <person name="Zhu L."/>
        </authorList>
    </citation>
    <scope>NUCLEOTIDE SEQUENCE</scope>
    <source>
        <strain evidence="1">YXFP-22015</strain>
    </source>
</reference>
<accession>A0ACC0V095</accession>
<gene>
    <name evidence="1" type="ORF">N3K66_006280</name>
</gene>
<comment type="caution">
    <text evidence="1">The sequence shown here is derived from an EMBL/GenBank/DDBJ whole genome shotgun (WGS) entry which is preliminary data.</text>
</comment>
<dbReference type="Proteomes" id="UP001163324">
    <property type="component" value="Chromosome 5"/>
</dbReference>
<dbReference type="EMBL" id="CM047944">
    <property type="protein sequence ID" value="KAI9899819.1"/>
    <property type="molecule type" value="Genomic_DNA"/>
</dbReference>
<sequence>MPHNTESIQPRFWLITAPRTASNMLVKMLNLDGQGVRPAWHGGYFFMNGTMRRMMMLTKSMSDWTDEETKELEAVHQECFDKLQDYVEAAEKEGQKIFVKEHAMMFNQTFFESQYNFGAESVAGKQPSLLAQRGIETPTRSSHNLTWLPDEFLQLWKPTFLIRNPAMMLPSLYRTCLNEAEAEGFRRPTNEPMLNETTMKWNRTLFDFYENYYSGDSQWPIVLDADDVMTNPAVVLKYAELAGLDAEKVRFSWDKASEETLKSLSSRESRMLSSINASSKVDSSKVAGNIDLDKEAAKWREEFGEEGGRKLERWVREAMPHYEYMHARRLRLE</sequence>
<organism evidence="1 2">
    <name type="scientific">Trichothecium roseum</name>
    <dbReference type="NCBI Taxonomy" id="47278"/>
    <lineage>
        <taxon>Eukaryota</taxon>
        <taxon>Fungi</taxon>
        <taxon>Dikarya</taxon>
        <taxon>Ascomycota</taxon>
        <taxon>Pezizomycotina</taxon>
        <taxon>Sordariomycetes</taxon>
        <taxon>Hypocreomycetidae</taxon>
        <taxon>Hypocreales</taxon>
        <taxon>Hypocreales incertae sedis</taxon>
        <taxon>Trichothecium</taxon>
    </lineage>
</organism>
<protein>
    <submittedName>
        <fullName evidence="1">Uncharacterized protein</fullName>
    </submittedName>
</protein>
<evidence type="ECO:0000313" key="2">
    <source>
        <dbReference type="Proteomes" id="UP001163324"/>
    </source>
</evidence>
<name>A0ACC0V095_9HYPO</name>
<evidence type="ECO:0000313" key="1">
    <source>
        <dbReference type="EMBL" id="KAI9899819.1"/>
    </source>
</evidence>
<proteinExistence type="predicted"/>
<keyword evidence="2" id="KW-1185">Reference proteome</keyword>